<proteinExistence type="predicted"/>
<evidence type="ECO:0000256" key="3">
    <source>
        <dbReference type="ARBA" id="ARBA00022490"/>
    </source>
</evidence>
<keyword evidence="4" id="KW-0206">Cytoskeleton</keyword>
<dbReference type="KEGG" id="fas:105270745"/>
<evidence type="ECO:0000313" key="8">
    <source>
        <dbReference type="Proteomes" id="UP000694866"/>
    </source>
</evidence>
<name>A0A9R1TGU5_9HYME</name>
<evidence type="ECO:0000256" key="6">
    <source>
        <dbReference type="SAM" id="MobiDB-lite"/>
    </source>
</evidence>
<evidence type="ECO:0000256" key="1">
    <source>
        <dbReference type="ARBA" id="ARBA00004138"/>
    </source>
</evidence>
<feature type="region of interest" description="Disordered" evidence="6">
    <location>
        <begin position="77"/>
        <end position="124"/>
    </location>
</feature>
<dbReference type="GO" id="GO:0005879">
    <property type="term" value="C:axonemal microtubule"/>
    <property type="evidence" value="ECO:0007669"/>
    <property type="project" value="TreeGrafter"/>
</dbReference>
<gene>
    <name evidence="9" type="primary">LOC105270745</name>
</gene>
<dbReference type="GeneID" id="105270745"/>
<dbReference type="PROSITE" id="PS51665">
    <property type="entry name" value="ENKURIN"/>
    <property type="match status" value="1"/>
</dbReference>
<keyword evidence="5" id="KW-0966">Cell projection</keyword>
<dbReference type="InterPro" id="IPR052102">
    <property type="entry name" value="Enkurin_domain-protein"/>
</dbReference>
<dbReference type="GO" id="GO:0005516">
    <property type="term" value="F:calmodulin binding"/>
    <property type="evidence" value="ECO:0007669"/>
    <property type="project" value="TreeGrafter"/>
</dbReference>
<evidence type="ECO:0000256" key="4">
    <source>
        <dbReference type="ARBA" id="ARBA00023212"/>
    </source>
</evidence>
<comment type="subcellular location">
    <subcellularLocation>
        <location evidence="1">Cell projection</location>
        <location evidence="1">Cilium</location>
    </subcellularLocation>
    <subcellularLocation>
        <location evidence="2">Cytoplasm</location>
        <location evidence="2">Cytoskeleton</location>
    </subcellularLocation>
</comment>
<dbReference type="Proteomes" id="UP000694866">
    <property type="component" value="Unplaced"/>
</dbReference>
<evidence type="ECO:0000256" key="5">
    <source>
        <dbReference type="ARBA" id="ARBA00023273"/>
    </source>
</evidence>
<dbReference type="RefSeq" id="XP_011310174.1">
    <property type="nucleotide sequence ID" value="XM_011311872.1"/>
</dbReference>
<keyword evidence="3" id="KW-0963">Cytoplasm</keyword>
<feature type="region of interest" description="Disordered" evidence="6">
    <location>
        <begin position="36"/>
        <end position="56"/>
    </location>
</feature>
<protein>
    <submittedName>
        <fullName evidence="9">Enkurin</fullName>
    </submittedName>
</protein>
<feature type="compositionally biased region" description="Basic and acidic residues" evidence="6">
    <location>
        <begin position="89"/>
        <end position="111"/>
    </location>
</feature>
<organism evidence="8 9">
    <name type="scientific">Fopius arisanus</name>
    <dbReference type="NCBI Taxonomy" id="64838"/>
    <lineage>
        <taxon>Eukaryota</taxon>
        <taxon>Metazoa</taxon>
        <taxon>Ecdysozoa</taxon>
        <taxon>Arthropoda</taxon>
        <taxon>Hexapoda</taxon>
        <taxon>Insecta</taxon>
        <taxon>Pterygota</taxon>
        <taxon>Neoptera</taxon>
        <taxon>Endopterygota</taxon>
        <taxon>Hymenoptera</taxon>
        <taxon>Apocrita</taxon>
        <taxon>Ichneumonoidea</taxon>
        <taxon>Braconidae</taxon>
        <taxon>Opiinae</taxon>
        <taxon>Fopius</taxon>
    </lineage>
</organism>
<evidence type="ECO:0000256" key="2">
    <source>
        <dbReference type="ARBA" id="ARBA00004245"/>
    </source>
</evidence>
<dbReference type="PANTHER" id="PTHR21490:SF0">
    <property type="entry name" value="ENKURIN"/>
    <property type="match status" value="1"/>
</dbReference>
<dbReference type="OrthoDB" id="2123594at2759"/>
<dbReference type="Pfam" id="PF13864">
    <property type="entry name" value="Enkurin"/>
    <property type="match status" value="1"/>
</dbReference>
<feature type="region of interest" description="Disordered" evidence="6">
    <location>
        <begin position="165"/>
        <end position="242"/>
    </location>
</feature>
<evidence type="ECO:0000313" key="9">
    <source>
        <dbReference type="RefSeq" id="XP_011310174.1"/>
    </source>
</evidence>
<dbReference type="AlphaFoldDB" id="A0A9R1TGU5"/>
<feature type="compositionally biased region" description="Basic and acidic residues" evidence="6">
    <location>
        <begin position="165"/>
        <end position="188"/>
    </location>
</feature>
<reference evidence="9" key="1">
    <citation type="submission" date="2025-08" db="UniProtKB">
        <authorList>
            <consortium name="RefSeq"/>
        </authorList>
    </citation>
    <scope>IDENTIFICATION</scope>
    <source>
        <strain evidence="9">USDA-PBARC FA_bdor</strain>
        <tissue evidence="9">Whole organism</tissue>
    </source>
</reference>
<evidence type="ECO:0000259" key="7">
    <source>
        <dbReference type="PROSITE" id="PS51665"/>
    </source>
</evidence>
<dbReference type="PANTHER" id="PTHR21490">
    <property type="entry name" value="ENKURIN-RELATED"/>
    <property type="match status" value="1"/>
</dbReference>
<accession>A0A9R1TGU5</accession>
<dbReference type="InterPro" id="IPR027012">
    <property type="entry name" value="Enkurin_dom"/>
</dbReference>
<keyword evidence="8" id="KW-1185">Reference proteome</keyword>
<dbReference type="GO" id="GO:0001669">
    <property type="term" value="C:acrosomal vesicle"/>
    <property type="evidence" value="ECO:0007669"/>
    <property type="project" value="TreeGrafter"/>
</dbReference>
<sequence>MAFDHEETITGLIEKPSVQYNPPARYISKFRNSVKSASKEGKSSHKTLGVPSIRLPSPSEFLKKNSRIEVKRDVKHKHYHIPNYQHKLPAWEKVTKKSNEGTGDGEKDKSPSRNFAKRNINNAKKLQPRIPRVYYIDDRRGNAHPLIPSGLYPLYRDRKNLKESMGKKSLLGREEVKRSTIKKVDSKNRKLLPGSEGGTGEEEGGESETLRSRENASQPSDHSESTVRTADAIAASRNKKTKQEMCRYVTDEERVDLLYGMKKKFEELMHEFQVLPFLTDTPPKAKRKAKMEKDLNQLEKDIDLIERHPHIYVYEGNQSI</sequence>
<feature type="domain" description="Enkurin" evidence="7">
    <location>
        <begin position="221"/>
        <end position="313"/>
    </location>
</feature>